<feature type="compositionally biased region" description="Basic and acidic residues" evidence="7">
    <location>
        <begin position="714"/>
        <end position="733"/>
    </location>
</feature>
<evidence type="ECO:0000259" key="8">
    <source>
        <dbReference type="PROSITE" id="PS51893"/>
    </source>
</evidence>
<feature type="compositionally biased region" description="Low complexity" evidence="7">
    <location>
        <begin position="797"/>
        <end position="814"/>
    </location>
</feature>
<feature type="compositionally biased region" description="Acidic residues" evidence="7">
    <location>
        <begin position="86"/>
        <end position="96"/>
    </location>
</feature>
<organism evidence="9 10">
    <name type="scientific">Ovis ammon polii</name>
    <dbReference type="NCBI Taxonomy" id="230172"/>
    <lineage>
        <taxon>Eukaryota</taxon>
        <taxon>Metazoa</taxon>
        <taxon>Chordata</taxon>
        <taxon>Craniata</taxon>
        <taxon>Vertebrata</taxon>
        <taxon>Euteleostomi</taxon>
        <taxon>Mammalia</taxon>
        <taxon>Eutheria</taxon>
        <taxon>Laurasiatheria</taxon>
        <taxon>Artiodactyla</taxon>
        <taxon>Ruminantia</taxon>
        <taxon>Pecora</taxon>
        <taxon>Bovidae</taxon>
        <taxon>Caprinae</taxon>
        <taxon>Ovis</taxon>
    </lineage>
</organism>
<dbReference type="GO" id="GO:0016020">
    <property type="term" value="C:membrane"/>
    <property type="evidence" value="ECO:0007669"/>
    <property type="project" value="UniProtKB-SubCell"/>
</dbReference>
<dbReference type="GO" id="GO:0007165">
    <property type="term" value="P:signal transduction"/>
    <property type="evidence" value="ECO:0007669"/>
    <property type="project" value="TreeGrafter"/>
</dbReference>
<sequence>MGAGSSTEQRSPEQPEAGSATPAEPEPSGGGSAAEAAPGTPGDPAIAPADPATKLLQKNGQLSTVNSLAEQGELGLQEQALIGQEEEVTVTDESEVSLEGSRSGSTGPLCATTTAGYQMCLPYNQPLFRFVFLSVPDLRLHLLHSIRMISEITCMQTRSVSHRNTLEELSANHGLEVGQRESEDVSERDSDKEMAANSAVVQDITKEGKEEMPEMMEPIPASESSVDELMQPSEPQANDVGFKKVFKFVGFKFTVKKDKTEKSDSVQLLTVKKDESEGAGESDGAGDHPEPSREPGDATPKDGELKQSTEKPEEAPRREQSCTEISLQTESGQAAEEGKDEGEEKQEKEPARPADSPTSPVASETASPFRKFFTQGWAGWRKKTSFRKPREEELEASEKKKEQEPEKAEENEKMEEPCEQPPAQEAPKSTQDARLSAEYEKVELPPEDQVQAPPEEKPAPLATEVFDEKVEIVAEVHVSTVEKDQEEPKTEAEETVELSPPEKSTETSADLPEAESAEMLKTEEDAGALSGDHSQATELSGEAKSPSTPPEGTVREAEMLSSQERIKVQGSPLKKLFTSTGLKKLSGKKQKGKRGGDEESGEQPPASVDSPDSPDEPKGGESSASSPEEPEEITCLEKEVAEAPGQEGEVEEGTTSDGEKKREGGVTPWASFKKMVTPKKRVRRLSESDKEDEADKVKSATLSSTESAASEVQEEAKGNGEEPKPEEPKRKVDTSVSWEALICVGSSKKRARKASSSDDEAGPKPLGGDSQRAEEAGKDKEPGPEAAAAGSQDHEQPPGSSSPEPAGSPSEGEGVSTWETFKRLVTSRKKSKSKLEERSEDSVAGSGAEHAASEAEPGKEESWVSIRKFIPGRRKKRPDGKQEPAAVEEAGPAEANEDDADIPAVVPLSEYDAVEREKTEAQQAPKSQEGPEQKQVDVDVSEELSKSLVHTVSVAVVDGTRAITNIEERAPSWISASVTEPLEQAEGEATPPSEEVLEREVVVAEETPIITKALPEVREAGDDTMASEVELTSEAVTAAETTEASGAEETADMVSAVSQLTDSPDTTEETTPVQEVEGGVPDAEDQARRTQEVLQAVAEKVREESQLPDDAIQKGQAKILEKVEEAEEGSQALDLKEMLDVASKVLVQGTETETLTQEKVVGEATVESLGEVPPGTDSAEAGELASTCLAETGTRVEAETAPEQTVAPDSAETLTDSETNGSTPVADLDASNLSQPDKIMDVREDGEVPASTQSQVPEGEVPPALKELPAASSDFQSQEERSSKMTEGLEHTDEEEGTVETVAVLSKTEVIQETGQCSDEEAKEEPSMEGLAVSADTEITEKKITEVVLEEDVTKKVEFQENENIELQRPAKFLPTPEEREMVVEGKRETVEVEATEGNEEKLEHEPAVAVCEELSKQLVQTVNVTIIDGEKEVVSFEGSSPLLASEEEACTGISVQSSEAALTLIAAAVEEKVLGEAIKIVETTEALKSAEAQLVLEEESSEKDEEFPAQPGEEDVASTGTESQAESIPTIVSITPGKGVSADLEGDETVSQKRELGGDGKQAGGQEGRESNAGEEDGKAESEILKLEKESCRLVQSVIQTAVDRLGSTEETATDVQTQAQLAEVDSQEAGQKTEKEESEPQACLVDETQAVEAKDESPLSTGEHAHLRVCKDAIEASKKVAATSIEGSRVEDQRLEEVALQSQKKREIPETESVLQDDGSAGFGERKKSPFESREDEKGEAAGDPGNQTSTPEDAEPSGGSTKESLDTNGPKLKEKGDSQEEKVQSESEKEMKIQTQEETQNQERDLAKPEPTES</sequence>
<evidence type="ECO:0000256" key="2">
    <source>
        <dbReference type="ARBA" id="ARBA00022553"/>
    </source>
</evidence>
<feature type="compositionally biased region" description="Basic and acidic residues" evidence="7">
    <location>
        <begin position="1568"/>
        <end position="1584"/>
    </location>
</feature>
<feature type="compositionally biased region" description="Polar residues" evidence="7">
    <location>
        <begin position="1610"/>
        <end position="1622"/>
    </location>
</feature>
<dbReference type="GO" id="GO:0010739">
    <property type="term" value="P:positive regulation of protein kinase A signaling"/>
    <property type="evidence" value="ECO:0007669"/>
    <property type="project" value="InterPro"/>
</dbReference>
<keyword evidence="2" id="KW-0597">Phosphoprotein</keyword>
<feature type="compositionally biased region" description="Basic and acidic residues" evidence="7">
    <location>
        <begin position="684"/>
        <end position="698"/>
    </location>
</feature>
<feature type="short sequence motif" description="AKAP CaM-binding" evidence="6">
    <location>
        <begin position="860"/>
        <end position="880"/>
    </location>
</feature>
<reference evidence="9" key="1">
    <citation type="submission" date="2022-03" db="EMBL/GenBank/DDBJ databases">
        <title>Genomic analyses of argali, domestic sheep and their hybrids provide insights into chromosomal evolution, heterosis and genetic basis of agronomic traits.</title>
        <authorList>
            <person name="Li M."/>
        </authorList>
    </citation>
    <scope>NUCLEOTIDE SEQUENCE</scope>
    <source>
        <strain evidence="9">CAU-MHL-2022a</strain>
        <tissue evidence="9">Skin</tissue>
    </source>
</reference>
<feature type="region of interest" description="Disordered" evidence="7">
    <location>
        <begin position="1"/>
        <end position="51"/>
    </location>
</feature>
<evidence type="ECO:0000256" key="1">
    <source>
        <dbReference type="ARBA" id="ARBA00004635"/>
    </source>
</evidence>
<feature type="compositionally biased region" description="Basic and acidic residues" evidence="7">
    <location>
        <begin position="1278"/>
        <end position="1291"/>
    </location>
</feature>
<dbReference type="GO" id="GO:0051018">
    <property type="term" value="F:protein kinase A binding"/>
    <property type="evidence" value="ECO:0007669"/>
    <property type="project" value="InterPro"/>
</dbReference>
<feature type="region of interest" description="Disordered" evidence="7">
    <location>
        <begin position="1685"/>
        <end position="1817"/>
    </location>
</feature>
<dbReference type="InterPro" id="IPR028540">
    <property type="entry name" value="AKAP12"/>
</dbReference>
<feature type="compositionally biased region" description="Basic and acidic residues" evidence="7">
    <location>
        <begin position="178"/>
        <end position="194"/>
    </location>
</feature>
<dbReference type="PROSITE" id="PS51893">
    <property type="entry name" value="AKAP_CAM_BD"/>
    <property type="match status" value="3"/>
</dbReference>
<evidence type="ECO:0000313" key="10">
    <source>
        <dbReference type="Proteomes" id="UP001214576"/>
    </source>
</evidence>
<feature type="compositionally biased region" description="Low complexity" evidence="7">
    <location>
        <begin position="1061"/>
        <end position="1080"/>
    </location>
</feature>
<comment type="subcellular location">
    <subcellularLocation>
        <location evidence="1">Membrane</location>
        <topology evidence="1">Lipid-anchor</topology>
    </subcellularLocation>
</comment>
<dbReference type="PANTHER" id="PTHR23209:SF4">
    <property type="entry name" value="A-KINASE ANCHOR PROTEIN 12"/>
    <property type="match status" value="1"/>
</dbReference>
<feature type="compositionally biased region" description="Acidic residues" evidence="7">
    <location>
        <begin position="1497"/>
        <end position="1517"/>
    </location>
</feature>
<comment type="caution">
    <text evidence="9">The sequence shown here is derived from an EMBL/GenBank/DDBJ whole genome shotgun (WGS) entry which is preliminary data.</text>
</comment>
<dbReference type="GO" id="GO:0090036">
    <property type="term" value="P:regulation of protein kinase C signaling"/>
    <property type="evidence" value="ECO:0007669"/>
    <property type="project" value="InterPro"/>
</dbReference>
<dbReference type="EMBL" id="JAKZEL010000011">
    <property type="protein sequence ID" value="KAI4539157.1"/>
    <property type="molecule type" value="Genomic_DNA"/>
</dbReference>
<protein>
    <recommendedName>
        <fullName evidence="8">A kinase-anchoring proteins AKAP-5 and AKAP-12 calmodulin (CaM)-binding domain-containing protein</fullName>
    </recommendedName>
</protein>
<dbReference type="Pfam" id="PF03832">
    <property type="entry name" value="WSK"/>
    <property type="match status" value="3"/>
</dbReference>
<feature type="domain" description="A kinase-anchoring proteins AKAP-5 and AKAP-12 calmodulin (CaM)-binding" evidence="8">
    <location>
        <begin position="666"/>
        <end position="686"/>
    </location>
</feature>
<feature type="region of interest" description="Disordered" evidence="7">
    <location>
        <begin position="86"/>
        <end position="106"/>
    </location>
</feature>
<feature type="region of interest" description="Disordered" evidence="7">
    <location>
        <begin position="259"/>
        <end position="464"/>
    </location>
</feature>
<evidence type="ECO:0000256" key="5">
    <source>
        <dbReference type="ARBA" id="ARBA00023288"/>
    </source>
</evidence>
<feature type="compositionally biased region" description="Basic and acidic residues" evidence="7">
    <location>
        <begin position="435"/>
        <end position="444"/>
    </location>
</feature>
<feature type="region of interest" description="Disordered" evidence="7">
    <location>
        <begin position="1608"/>
        <end position="1645"/>
    </location>
</feature>
<feature type="compositionally biased region" description="Basic and acidic residues" evidence="7">
    <location>
        <begin position="285"/>
        <end position="321"/>
    </location>
</feature>
<feature type="short sequence motif" description="AKAP CaM-binding" evidence="6">
    <location>
        <begin position="666"/>
        <end position="686"/>
    </location>
</feature>
<feature type="region of interest" description="Disordered" evidence="7">
    <location>
        <begin position="1493"/>
        <end position="1584"/>
    </location>
</feature>
<feature type="region of interest" description="Disordered" evidence="7">
    <location>
        <begin position="170"/>
        <end position="198"/>
    </location>
</feature>
<feature type="compositionally biased region" description="Basic and acidic residues" evidence="7">
    <location>
        <begin position="771"/>
        <end position="783"/>
    </location>
</feature>
<feature type="region of interest" description="Disordered" evidence="7">
    <location>
        <begin position="1310"/>
        <end position="1336"/>
    </location>
</feature>
<keyword evidence="5" id="KW-0449">Lipoprotein</keyword>
<feature type="compositionally biased region" description="Low complexity" evidence="7">
    <location>
        <begin position="699"/>
        <end position="711"/>
    </location>
</feature>
<accession>A0AAD4Y9K9</accession>
<feature type="compositionally biased region" description="Low complexity" evidence="7">
    <location>
        <begin position="883"/>
        <end position="894"/>
    </location>
</feature>
<dbReference type="InterPro" id="IPR001573">
    <property type="entry name" value="AKAP_WSK"/>
</dbReference>
<evidence type="ECO:0000256" key="4">
    <source>
        <dbReference type="ARBA" id="ARBA00023136"/>
    </source>
</evidence>
<feature type="compositionally biased region" description="Polar residues" evidence="7">
    <location>
        <begin position="322"/>
        <end position="331"/>
    </location>
</feature>
<gene>
    <name evidence="9" type="ORF">MG293_010549</name>
</gene>
<feature type="compositionally biased region" description="Polar residues" evidence="7">
    <location>
        <begin position="1212"/>
        <end position="1223"/>
    </location>
</feature>
<evidence type="ECO:0000256" key="6">
    <source>
        <dbReference type="PROSITE-ProRule" id="PRU01241"/>
    </source>
</evidence>
<dbReference type="GO" id="GO:0005737">
    <property type="term" value="C:cytoplasm"/>
    <property type="evidence" value="ECO:0007669"/>
    <property type="project" value="TreeGrafter"/>
</dbReference>
<evidence type="ECO:0000256" key="3">
    <source>
        <dbReference type="ARBA" id="ARBA00022860"/>
    </source>
</evidence>
<feature type="region of interest" description="Disordered" evidence="7">
    <location>
        <begin position="477"/>
        <end position="941"/>
    </location>
</feature>
<feature type="region of interest" description="Disordered" evidence="7">
    <location>
        <begin position="1038"/>
        <end position="1086"/>
    </location>
</feature>
<dbReference type="Proteomes" id="UP001214576">
    <property type="component" value="Unassembled WGS sequence"/>
</dbReference>
<feature type="compositionally biased region" description="Basic and acidic residues" evidence="7">
    <location>
        <begin position="1774"/>
        <end position="1795"/>
    </location>
</feature>
<evidence type="ECO:0000313" key="9">
    <source>
        <dbReference type="EMBL" id="KAI4539157.1"/>
    </source>
</evidence>
<feature type="compositionally biased region" description="Low complexity" evidence="7">
    <location>
        <begin position="1038"/>
        <end position="1048"/>
    </location>
</feature>
<keyword evidence="10" id="KW-1185">Reference proteome</keyword>
<dbReference type="PANTHER" id="PTHR23209">
    <property type="entry name" value="A-KINASE ANCHOR PROTEIN 12"/>
    <property type="match status" value="1"/>
</dbReference>
<evidence type="ECO:0000256" key="7">
    <source>
        <dbReference type="SAM" id="MobiDB-lite"/>
    </source>
</evidence>
<feature type="region of interest" description="Disordered" evidence="7">
    <location>
        <begin position="1159"/>
        <end position="1298"/>
    </location>
</feature>
<name>A0AAD4Y9K9_OVIAM</name>
<feature type="compositionally biased region" description="Basic and acidic residues" evidence="7">
    <location>
        <begin position="1804"/>
        <end position="1817"/>
    </location>
</feature>
<feature type="compositionally biased region" description="Basic and acidic residues" evidence="7">
    <location>
        <begin position="1690"/>
        <end position="1699"/>
    </location>
</feature>
<feature type="short sequence motif" description="AKAP CaM-binding" evidence="6">
    <location>
        <begin position="815"/>
        <end position="835"/>
    </location>
</feature>
<dbReference type="GO" id="GO:0005516">
    <property type="term" value="F:calmodulin binding"/>
    <property type="evidence" value="ECO:0007669"/>
    <property type="project" value="UniProtKB-UniRule"/>
</dbReference>
<feature type="domain" description="A kinase-anchoring proteins AKAP-5 and AKAP-12 calmodulin (CaM)-binding" evidence="8">
    <location>
        <begin position="815"/>
        <end position="835"/>
    </location>
</feature>
<keyword evidence="3 6" id="KW-0112">Calmodulin-binding</keyword>
<feature type="domain" description="A kinase-anchoring proteins AKAP-5 and AKAP-12 calmodulin (CaM)-binding" evidence="8">
    <location>
        <begin position="860"/>
        <end position="880"/>
    </location>
</feature>
<feature type="compositionally biased region" description="Basic and acidic residues" evidence="7">
    <location>
        <begin position="388"/>
        <end position="416"/>
    </location>
</feature>
<proteinExistence type="predicted"/>
<feature type="compositionally biased region" description="Low complexity" evidence="7">
    <location>
        <begin position="20"/>
        <end position="51"/>
    </location>
</feature>
<keyword evidence="4" id="KW-0472">Membrane</keyword>
<feature type="compositionally biased region" description="Polar residues" evidence="7">
    <location>
        <begin position="1519"/>
        <end position="1534"/>
    </location>
</feature>
<feature type="compositionally biased region" description="Basic and acidic residues" evidence="7">
    <location>
        <begin position="477"/>
        <end position="492"/>
    </location>
</feature>
<feature type="compositionally biased region" description="Basic and acidic residues" evidence="7">
    <location>
        <begin position="1726"/>
        <end position="1743"/>
    </location>
</feature>
<feature type="compositionally biased region" description="Polar residues" evidence="7">
    <location>
        <begin position="356"/>
        <end position="366"/>
    </location>
</feature>
<feature type="compositionally biased region" description="Basic and acidic residues" evidence="7">
    <location>
        <begin position="851"/>
        <end position="862"/>
    </location>
</feature>